<evidence type="ECO:0008006" key="3">
    <source>
        <dbReference type="Google" id="ProtNLM"/>
    </source>
</evidence>
<gene>
    <name evidence="1" type="ORF">HWQ62_00008</name>
</gene>
<proteinExistence type="predicted"/>
<name>A0A7M4CEP4_9VIRU</name>
<reference evidence="1" key="1">
    <citation type="submission" date="2020-06" db="EMBL/GenBank/DDBJ databases">
        <title>Lateral gene transfer of anion-conducting channel rhodopsins between green algae and giant viruses.</title>
        <authorList>
            <person name="Rozenberg A."/>
            <person name="Oppermann J."/>
            <person name="Wietek J."/>
            <person name="Fernandez Lahore R.G."/>
            <person name="Sandaa R.-A."/>
            <person name="Bratbak G."/>
            <person name="Hegemann P."/>
            <person name="Beja O."/>
        </authorList>
    </citation>
    <scope>NUCLEOTIDE SEQUENCE</scope>
    <source>
        <strain evidence="1">01B</strain>
    </source>
</reference>
<dbReference type="Pfam" id="PF13385">
    <property type="entry name" value="Laminin_G_3"/>
    <property type="match status" value="3"/>
</dbReference>
<organism evidence="1 2">
    <name type="scientific">Pyramimonas orientalis virus 01B</name>
    <dbReference type="NCBI Taxonomy" id="3134525"/>
    <lineage>
        <taxon>Viruses</taxon>
        <taxon>Varidnaviria</taxon>
        <taxon>Bamfordvirae</taxon>
        <taxon>Nucleocytoviricota</taxon>
        <taxon>Megaviricetes</taxon>
        <taxon>Imitervirales</taxon>
        <taxon>Allomimiviridae</taxon>
        <taxon>Heliosvirus</taxon>
        <taxon>Heliosvirus raunefjordenense</taxon>
    </lineage>
</organism>
<dbReference type="InterPro" id="IPR013320">
    <property type="entry name" value="ConA-like_dom_sf"/>
</dbReference>
<dbReference type="SUPFAM" id="SSF69304">
    <property type="entry name" value="Tricorn protease N-terminal domain"/>
    <property type="match status" value="1"/>
</dbReference>
<dbReference type="SUPFAM" id="SSF49899">
    <property type="entry name" value="Concanavalin A-like lectins/glucanases"/>
    <property type="match status" value="3"/>
</dbReference>
<accession>A0A7M4CEP4</accession>
<keyword evidence="2" id="KW-1185">Reference proteome</keyword>
<dbReference type="Proteomes" id="UP001162120">
    <property type="component" value="Segment"/>
</dbReference>
<evidence type="ECO:0000313" key="1">
    <source>
        <dbReference type="EMBL" id="QOI90146.1"/>
    </source>
</evidence>
<dbReference type="EMBL" id="MT663534">
    <property type="protein sequence ID" value="QOI90146.1"/>
    <property type="molecule type" value="Genomic_DNA"/>
</dbReference>
<sequence length="5234" mass="569704">MSITSSDAKITAGGWHHVSFTYNKFTSTVNLFVNNVLVGSANDVHIDLTKTNADFAVGYDIDNATNETTHFKGAVDNIQIYNRELSGGEVAYLADTTNTELFLKNQLVGHWSFEQFTTLADNFMDQSTFGNTSTVASGSVTHGSQSTKGNTSVVFDGASILSAPNDGFNTNYMSASAWVKPTSVNTTFVQKDGVFSLGLNANGLPDLKIGSTDTTNLKFLKNLNNTSLKSHLTFEQNVTDSVGYTQAVSTNTTFQADSYNPSVGGSSMVLDGVNSYVNTGKILENINDPNQMTMGMWVNLQDLEAGNAYPLVSVNNGFEWWIDKYGDNAKLNFYQPGVVEFSIGDFTVADNVGTGEIVITTDTNKTYSVALFSGELDMTNVDDVNKFKTIAVTVTGSITADAGVEQTIPFTLSTIYNYDDLTANTLDKVNNGYLYVSVAGGELNESRVLVKNVVLELGGLIIVENVNATTNSSLVMDKMVQDDVVFDYSTVGSTYTSQDRHLLGIVTFENGDKFYGPWVGGSTFATLNIGYLFNISTSKGSSFNRPNDSKMDNTLTTPAGRFYWYYYYEPVQNMFANQLLIHTTYVLAGLITHLESVDVVIDGVRVPVTNTSITLPFQITNTNYTSTPLTVNFDNTLIGPNRPLKFTFKQNNDSHYFNEFYINGSIPILTPVINQTATYRPFENDIQLSGTIFSSHNSFTKVYNPLVFANDVDAAILTEEYLKAYVSNPDNNVGSTDVDYKKDLVNAFDGITVDKAINANGDLIDLVDEDANYNIYVIFEDNVGESHIGENLSFVVNQTDLLVHLDFFAGDVTDQSQNGYTVELVGTTNSTINGYGSKSVLNDGDYIEIPSVSWTENEQWTVAVVLEVLAVNGSNYFHIAYRGAWSIELDRLQLGGTNITVSQFNDVVGFKGILLAKQDGKNLVRYTVYNLEDGSVFSQQIAQNISYDNTSNVLGTSDYTSPNFIMVGAGIKTEEVSKAKYGEVIVYNRFFNDFEESRLVSHLQRKWTTGKISYVLPTLSTLRSPITTSQVTTEGITLESTITPDENNLTTTYYALATTKTNLTNDEVRTMMKDPTYADAVVTVEQSLVSDLDLNITIPKMIDMSNYIVPSSSTNYANVYLHATDGNPEHDDIDKFTIAPDVPGMYITAKAEYYRFDEKVYVSGTLFTSDTKNIVKVYYAVFSMDADLTDEATVKTFLETNGTSQDITVLPYYFGQTNTFIFGDAFTDLTNNLLKTTILPEVSYEVRMMSVDVDGGYVMGKPEYNSNGLIYIKDVDWSQQSITTPDYDLSMEVSGGYYGGDCGLTTDGKVAHIATFLYNNVNGHTWLWYFNDETNQWGKYNTDGTFTASEAYKLIRPTGRSGRYGESCKMSGDGKTVCVGNYIGSKSGEAYMWHYDDATYTWGKYDSNGVFLPGEPHVMFMTGTVGGIGLSCSISADGKTVLFSASEGSNGAASSAFVWKYNELTYTWGKFNSDNTFTPTTPYDLTCTWTTIGKYGYSDAISSDGKNVVIGGSHDNGSGCLWVWQYNDAIHAWGKYTESGFVAGTESGFKPHDLSKASGAGGNYGYKCSVSADGKVVFTAGVTTSSSTGCGWVWLYDESTYTWGYYNSSGTFVSNDGYNISYSGIRFGMDAEISADGRTAISSAYTAIDGGGAVLWQFDDSSKQWGKYLNDGSFVPYTEVGFIPHDLSMSSGAKGYYGLSSTMSADGSTALICGYREVGDGGGAWIRNGIDNGIKEILTYSGSKASQLSFPTTIKTTITSTKQTDEGIVFSGEVIPDSTNETTYYAIATTTNDLTIEQIRDIANNTNYDYSYALTPVVVPTTLTLTDQLIPYVLDTTTAEPYAIAHSVSTGYANVYLYATDGVDKHDDIDTTTIDLIQEQVDSISTKSLYVPSNILLRTTSPLDLPSSLSDRPVGTFSCWVNVYDNLTADEGFVFSLISEDGNADATHRSLVINSTGLIIRSGIVHNVPHTFTLDTWYHICVVFANESVRLDAQKVYIDGIYNASTETSTNIATYTVANPKYLHIGGHRDGIKNKLNATLIDNFKVFDTSLTSVEVLQLFNTDTVTAKSPIVHHTFNTLYTETEITNNGDVKYNFQSPLPITLAEHTGRSKVLVTPPTTMTRMSLITDQILTLPIANSRPTTTISFWLKLTIPKADVVAAASGYTLFSFSGATGARTFKMVANSSAFAFQVNAGYFQDYDTIVKDTWYHICLVFLDDATIDLGQKVYVNGTILIGTNTGAPDSITSPLGKLEIGGGKGYLLDDFMVFNSVLSNSDISALSSRQSIDTVPIIHQRFDSVTDGVFIDKYNNNFNMIQNTNKYITTVNDVPPQPAIDYNPRVTVPIAIYSPFHDTVKVSGAVFSAQDNVITVYPPVAFKDDVNLSDVEALKTFFATYVTPTNVASYTFNHIEQFNDILLQTAYTDLSGTTEAIVEGEQYNVRMYALTDDVQRWAIGAPISFGAMNTYDRLFHMDIRDPTSYDDTNKTVKDVVTNSQLTWIGTNKVTQDINAHRFIHINATSSENQYLQTPFNVSINNYSLSSFVVVKIMKSDREDGMGHIFTHGNRDFAGHTMRYGDYTSPPIDYFQLKTKVSILEPTAKTTDMYDKLIIICMKQFYNSSTDSFASGRIVDVNDGTEYGYLKQEDVGPIASFSAIVEDKITIGTATYSTVEYGNMSIGELIMYAGMLNEYEELSEIERLRNKWKVGGSAKSAGVSYLSALRTSVTSVSSLPNEEIKFTGSLIPDATYDTTYYVVATTVKNLTDEQVRELVMNPDYAEGVKTGVVLPADGTLVFTDEPLPNVIDTSTSAPYTIHSSKSVNTAHVYMYAKDAYTGVKVHDDIDYIELTTTETGPRVYVPTVVYRPFENDVTVSGITAFSKNLNISKVYDPIVFAEDVDIDILTPAYLKQYVIDNSINSSNIVSYQSNNIHIIQDYNITKVIKADNSVEDMNEEFLNKYKLYVLVEDDVTNVGIGENMRYSNNITNVNLIDQTITVRNSFDIGTMDEGVITDTIVDIVSENTLVGTGEVIMDSDGHKYIMPTTNIRPTISTGFDGQTNCTHVFVMHYGTAGRLTISLDAGKGYTVYIDTTQISFYPYSDIATDLSALTTSKRFFIIFSIGADPNYPTSHLYIQNQDDTISHSQYSHPDTTWAGASLLDTHFTLESNLHGFYEYILLNNAYLNDNTNENYQLIWQYLEDKYINNNGMGSFYGGILPSASTLRTTIESATLTDTLTFTGEVIPDSENATTYYALATIDDLSYNDARTMIGTYPDAVVSVANITSTTTLMGIALPSVLDTTNSIVSSSLVNYANVYLYATDGDITHDDITRFEIVPSEDVPHVVVSTAQYYPFENYILVSGSAFSYNSSVATIHVSAFDPSVDLAGQTETQIKDYIVANTTGTSLVVNQKIVGDFTNVEINSVFTDLVGGTTTMTDGMKYDVRVVVVDALGAKGMGQFVDKSGYLSVRDVDWSGLVVNEPTYTLSKVSPPGDFGGACALSADGKIALITGYDSGNISGCGYVFRLVDGSWLADDFVDVNNTLNSSRLTGAHTDTTLYSANARGRYGMSCDISSNGSVALITGYGDTTFGCGYVWRNVDGIWQQDGILNSSLLSGTFASSTLGQYGMSCALSADGTIALISGYNTDTSGCAYVWRYINGTWSHTENDVMNQTGTDGFYGWSCSLSADGNTVLVAGPRGGIDGGCGYIYRYDGSVWVLDTSNLDKLTPGYYGNSCSLSADGNIAVISGYIDTTSGCAILWRFNENSGIWEHDVDNDDLGENTTLGRYGTVCDISSDGNTVLVAGDNTTVSGCAYIHEYNSVSGTWTVKNISHNASTGEYSISCSISSDGSTIVLGSPNLNAYIWQGTVDTNSPVTLVPFITPSAFQSASTLRASVASATLTDTLTFTGEVIPDSENATTYYAMATIEPIANEADIRTMITTYSDAIVSATNITALTALTNESLVNVLNTTNSIVSSSLVNYANVYLYATDGDITHDDITRFEIVPSEDVPHVVVSTAQYYPFENYILVSGSAFSYNSSVATIHVSAFDPSVDLVGQTETQIKDYIVANTTGTSLVVNQKIVGDFTNVEINSVFTDLVGGTTTMTDGIKYDLRVVLVDALGAKGMGHFVDKSGYLSVRDVDWSGVTADSPSYALNKATGAGGNYGVKCAISADGKIALITGFTTNAGCGYVWRYVEGTGWVEDSTNLNSSRIVGGVNGSYGISCALSADGNIAVISGTSTNSGCGYVWRYNETTGWVLDSTNLNSDRVTIAASGSVTGSYGTCCDISADGNVIIVSSRIDISSGELYVWRYNNATGWELDSTHLNSSRISSTVSGAYGVSCYLSSDGNIALVSGDNVNATSGCAYVWRFNESTGWEVDATNLNSSRIAATVGGSYGWSSAISADGNTVVVSVYAANSGETYIWRYDDTNGWEVDSSNLNSSQITGGVTGFYGYNCDISADGNTVLISGHGGANLPGDAYLWQYNGTTWTYTNISNTTAGVRYGTYCALSSTGGIALVSGNYQSDTTQGKAFIWQGTVDTNSPVTMIPFTTPSTFQSASTLRTTIESATLTDTLTFTGEVIPDSENLTTYYAMATTKDLTNSEARTMIVNPAYSTAVVTAVDVSTLTTLTDTLLDNVVDASDTVVPSNTVNYTNVYLYATDGDLDHDDIDVKVIEPADIPVSDYLEASVPHTSDNDIENLSYNTNGTPGTYSDTSSTNNVYYTYIMSLVTGTYAAFTMHTHILVNGDTVTSIQTGGVRTSYNRTDRNGCNLFGTTSRTYHSNGPTFVEDNTGVGIILYEFTSQVTKPDIYSIEIAGQNMVDRMIIYTKTTDGSLFKEHSRTNLDITTQTLYILENPILNCEEILFIFTHSVWVGFSTLKINSNDSSVYAGVDVFPHITISNVSDVQAGTPPTLTVDGSVFSSVADIASVKAMVFPSDADLTDETLVKAFIVANGTTIATTPIQNVVGQFAGIVMDKFYSSTDGYATGDAGAELVVGDKYVLRVISTDSLGNVGFNSYTTQATWWRIEYGISASASTNYYSRILELGLRDDITTLPSSGNTISPILRTSNLKDIYVWTRLPASANTLEIPNLFEQYNVNNTFGPEVNGTDGDVIKTIFDGSTSTTQQHMYGYNVTEQTDPNGKVRFDYEFTNPTDALEIVFTDGNDSTNGYQGGITSMSIYKSNTGGKNDNEWELHSTFDNYNNLDVIADSNTSSEGWDNTFAPKGLKVIQYNETTKQWEFKGLFVVS</sequence>
<protein>
    <recommendedName>
        <fullName evidence="3">LamG-like jellyroll fold domain-containing protein</fullName>
    </recommendedName>
</protein>
<dbReference type="SUPFAM" id="SSF50965">
    <property type="entry name" value="Galactose oxidase, central domain"/>
    <property type="match status" value="2"/>
</dbReference>
<dbReference type="InterPro" id="IPR011043">
    <property type="entry name" value="Gal_Oxase/kelch_b-propeller"/>
</dbReference>
<dbReference type="Gene3D" id="2.60.120.200">
    <property type="match status" value="3"/>
</dbReference>
<evidence type="ECO:0000313" key="2">
    <source>
        <dbReference type="Proteomes" id="UP001162120"/>
    </source>
</evidence>